<evidence type="ECO:0000259" key="3">
    <source>
        <dbReference type="PROSITE" id="PS51232"/>
    </source>
</evidence>
<reference evidence="5 6" key="1">
    <citation type="submission" date="2022-01" db="EMBL/GenBank/DDBJ databases">
        <title>A chromosomal length assembly of Cordylochernes scorpioides.</title>
        <authorList>
            <person name="Zeh D."/>
            <person name="Zeh J."/>
        </authorList>
    </citation>
    <scope>NUCLEOTIDE SEQUENCE [LARGE SCALE GENOMIC DNA]</scope>
    <source>
        <strain evidence="5">IN4F17</strain>
        <tissue evidence="5">Whole Body</tissue>
    </source>
</reference>
<dbReference type="SUPFAM" id="SSF101447">
    <property type="entry name" value="Formin homology 2 domain (FH2 domain)"/>
    <property type="match status" value="1"/>
</dbReference>
<evidence type="ECO:0000313" key="6">
    <source>
        <dbReference type="Proteomes" id="UP001235939"/>
    </source>
</evidence>
<gene>
    <name evidence="5" type="ORF">LAZ67_6002156</name>
</gene>
<dbReference type="PANTHER" id="PTHR45725:SF1">
    <property type="entry name" value="DISHEVELLED ASSOCIATED ACTIVATOR OF MORPHOGENESIS, ISOFORM D"/>
    <property type="match status" value="1"/>
</dbReference>
<keyword evidence="1" id="KW-0175">Coiled coil</keyword>
<feature type="compositionally biased region" description="Polar residues" evidence="2">
    <location>
        <begin position="841"/>
        <end position="856"/>
    </location>
</feature>
<protein>
    <submittedName>
        <fullName evidence="5">DAAM2</fullName>
    </submittedName>
</protein>
<sequence length="868" mass="97003">MGLQQLVVRSTGEADKMPHRGGGWCGCLKSREPPEITYEVVGEGVVSLQPHPLTPYPAPPPSGAAQLHEELDLTGDKKEALFNLPPEKKWQLYLSKKMEGADHNPEFYIEKVNEMASLPYSEEEAERVKLIDNLKTALRTQPNSFVTRFLDQDGLPAILNFLNKMDYETGQSAIHTSLIGSLKALMNNSSGRGHVLAHPTAIRTIAQSLRPPTSARTRTAALEILGAVCLVPGGHRRVLEAMLDLPGERTRFQSLVPELTTPDLQTPVLAFFNAVLNYGPGTDRLEFRLHLRYELLMLGIQPLLDELRGSRHSPLLDRHLDIFEMVRNEDEKELARRFDMVHVDTKSLSAMFEAVRKKLCHTAAYPHLMSIMHHLLLLPVNYGASPHHWLLVDRCIQQIVLQGPGKDDPDLAPLDIDVRELVKLLATEEEVRTARDRASALEEENAELTSQLSKKDHELEKLAQEKEDFMNSLNKLKTRLEKETLGHLEAVQKVADLEYRLADVTRLLETERKSKLEAFVKSGSVSDDVKAEIVPPPPPPSIAPPPPPLPPGPGPPPPPPPGPGNSPSKFPSLAGKLAALKREVPQPSTLLKSFNWAKLPESKLEGTLWEDLGDPRLYKDINLLDLDRAFSAYQRQASQQCNGGSTGGGGGSVEDLLQQPASNTGSLRGVSHANRAPRELSVIDGRRAQNCTILLSKLRMTNEDICRAILSMDHPREQLPKDMVEQLLKFVPSAEEKALLEEHSMEIESMARADRFLFEISRIVHYEQRIKTLYYKKKFQERISDCKPKIMGRSPMDYSSKRRPCRICLNRGHAGRFHPENRCRFRERAVQAPPPAASFMSVPSRSMDTLTQTAAPSSECRPAPLQHS</sequence>
<dbReference type="InterPro" id="IPR015425">
    <property type="entry name" value="FH2_Formin"/>
</dbReference>
<dbReference type="Gene3D" id="1.20.58.2220">
    <property type="entry name" value="Formin, FH2 domain"/>
    <property type="match status" value="1"/>
</dbReference>
<dbReference type="InterPro" id="IPR051425">
    <property type="entry name" value="Formin_Homology"/>
</dbReference>
<accession>A0ABY6KJK5</accession>
<dbReference type="EMBL" id="CP092868">
    <property type="protein sequence ID" value="UYV69040.1"/>
    <property type="molecule type" value="Genomic_DNA"/>
</dbReference>
<feature type="region of interest" description="Disordered" evidence="2">
    <location>
        <begin position="639"/>
        <end position="671"/>
    </location>
</feature>
<keyword evidence="6" id="KW-1185">Reference proteome</keyword>
<organism evidence="5 6">
    <name type="scientific">Cordylochernes scorpioides</name>
    <dbReference type="NCBI Taxonomy" id="51811"/>
    <lineage>
        <taxon>Eukaryota</taxon>
        <taxon>Metazoa</taxon>
        <taxon>Ecdysozoa</taxon>
        <taxon>Arthropoda</taxon>
        <taxon>Chelicerata</taxon>
        <taxon>Arachnida</taxon>
        <taxon>Pseudoscorpiones</taxon>
        <taxon>Cheliferoidea</taxon>
        <taxon>Chernetidae</taxon>
        <taxon>Cordylochernes</taxon>
    </lineage>
</organism>
<evidence type="ECO:0000313" key="5">
    <source>
        <dbReference type="EMBL" id="UYV69040.1"/>
    </source>
</evidence>
<dbReference type="InterPro" id="IPR014768">
    <property type="entry name" value="GBD/FH3_dom"/>
</dbReference>
<dbReference type="InterPro" id="IPR010473">
    <property type="entry name" value="GTPase-bd"/>
</dbReference>
<dbReference type="Pfam" id="PF02181">
    <property type="entry name" value="FH2"/>
    <property type="match status" value="1"/>
</dbReference>
<feature type="region of interest" description="Disordered" evidence="2">
    <location>
        <begin position="526"/>
        <end position="572"/>
    </location>
</feature>
<feature type="coiled-coil region" evidence="1">
    <location>
        <begin position="424"/>
        <end position="483"/>
    </location>
</feature>
<dbReference type="PROSITE" id="PS51444">
    <property type="entry name" value="FH2"/>
    <property type="match status" value="1"/>
</dbReference>
<dbReference type="InterPro" id="IPR042201">
    <property type="entry name" value="FH2_Formin_sf"/>
</dbReference>
<dbReference type="SUPFAM" id="SSF48371">
    <property type="entry name" value="ARM repeat"/>
    <property type="match status" value="1"/>
</dbReference>
<evidence type="ECO:0000256" key="1">
    <source>
        <dbReference type="SAM" id="Coils"/>
    </source>
</evidence>
<dbReference type="Pfam" id="PF06367">
    <property type="entry name" value="Drf_FH3"/>
    <property type="match status" value="1"/>
</dbReference>
<feature type="compositionally biased region" description="Pro residues" evidence="2">
    <location>
        <begin position="534"/>
        <end position="564"/>
    </location>
</feature>
<feature type="domain" description="GBD/FH3" evidence="3">
    <location>
        <begin position="52"/>
        <end position="407"/>
    </location>
</feature>
<dbReference type="SMART" id="SM01140">
    <property type="entry name" value="Drf_GBD"/>
    <property type="match status" value="1"/>
</dbReference>
<dbReference type="Proteomes" id="UP001235939">
    <property type="component" value="Chromosome 06"/>
</dbReference>
<evidence type="ECO:0000259" key="4">
    <source>
        <dbReference type="PROSITE" id="PS51444"/>
    </source>
</evidence>
<dbReference type="PROSITE" id="PS51232">
    <property type="entry name" value="GBD_FH3"/>
    <property type="match status" value="1"/>
</dbReference>
<dbReference type="InterPro" id="IPR010472">
    <property type="entry name" value="FH3_dom"/>
</dbReference>
<dbReference type="PANTHER" id="PTHR45725">
    <property type="entry name" value="FORMIN HOMOLOGY 2 FAMILY MEMBER"/>
    <property type="match status" value="1"/>
</dbReference>
<dbReference type="Gene3D" id="1.25.10.10">
    <property type="entry name" value="Leucine-rich Repeat Variant"/>
    <property type="match status" value="1"/>
</dbReference>
<evidence type="ECO:0000256" key="2">
    <source>
        <dbReference type="SAM" id="MobiDB-lite"/>
    </source>
</evidence>
<feature type="region of interest" description="Disordered" evidence="2">
    <location>
        <begin position="834"/>
        <end position="868"/>
    </location>
</feature>
<dbReference type="Gene3D" id="1.10.238.150">
    <property type="entry name" value="Formin, FH3 diaphanous domain"/>
    <property type="match status" value="1"/>
</dbReference>
<dbReference type="InterPro" id="IPR016024">
    <property type="entry name" value="ARM-type_fold"/>
</dbReference>
<name>A0ABY6KJK5_9ARAC</name>
<dbReference type="InterPro" id="IPR011989">
    <property type="entry name" value="ARM-like"/>
</dbReference>
<feature type="domain" description="FH2" evidence="4">
    <location>
        <begin position="581"/>
        <end position="868"/>
    </location>
</feature>
<proteinExistence type="predicted"/>
<dbReference type="Pfam" id="PF06371">
    <property type="entry name" value="Drf_GBD"/>
    <property type="match status" value="1"/>
</dbReference>
<dbReference type="SMART" id="SM01139">
    <property type="entry name" value="Drf_FH3"/>
    <property type="match status" value="1"/>
</dbReference>